<feature type="region of interest" description="Disordered" evidence="1">
    <location>
        <begin position="224"/>
        <end position="257"/>
    </location>
</feature>
<organism evidence="2 3">
    <name type="scientific">Daphnia pulex</name>
    <name type="common">Water flea</name>
    <dbReference type="NCBI Taxonomy" id="6669"/>
    <lineage>
        <taxon>Eukaryota</taxon>
        <taxon>Metazoa</taxon>
        <taxon>Ecdysozoa</taxon>
        <taxon>Arthropoda</taxon>
        <taxon>Crustacea</taxon>
        <taxon>Branchiopoda</taxon>
        <taxon>Diplostraca</taxon>
        <taxon>Cladocera</taxon>
        <taxon>Anomopoda</taxon>
        <taxon>Daphniidae</taxon>
        <taxon>Daphnia</taxon>
    </lineage>
</organism>
<feature type="region of interest" description="Disordered" evidence="1">
    <location>
        <begin position="168"/>
        <end position="193"/>
    </location>
</feature>
<dbReference type="EMBL" id="GL732535">
    <property type="protein sequence ID" value="EFX84210.1"/>
    <property type="molecule type" value="Genomic_DNA"/>
</dbReference>
<dbReference type="InParanoid" id="E9G8U6"/>
<dbReference type="Proteomes" id="UP000000305">
    <property type="component" value="Unassembled WGS sequence"/>
</dbReference>
<accession>E9G8U6</accession>
<sequence>MEFYGPVVELSTGHRRMIEFTAKANRNKKPTGFGQAVVGLFLSPPWPFCSSGTPLDGIDPSQVVGHHLWAAVDDLAVKTFSAGSVALQVNLGRGLINSAYDIHTIQDPEEKALAQRRLDCRKHLLEMRSRNADLMDPESGGQTVMQQEDLQEWLDNLHLKLKQACSGVSTPATGSSGNTMGPPARPARPSRRSVAAIAVAATAQSKSSTAFHLPLPLGSTLPVPPPSFSYSLLPPPSPASSSSGGSSGGSADPSIIQ</sequence>
<reference evidence="2 3" key="1">
    <citation type="journal article" date="2011" name="Science">
        <title>The ecoresponsive genome of Daphnia pulex.</title>
        <authorList>
            <person name="Colbourne J.K."/>
            <person name="Pfrender M.E."/>
            <person name="Gilbert D."/>
            <person name="Thomas W.K."/>
            <person name="Tucker A."/>
            <person name="Oakley T.H."/>
            <person name="Tokishita S."/>
            <person name="Aerts A."/>
            <person name="Arnold G.J."/>
            <person name="Basu M.K."/>
            <person name="Bauer D.J."/>
            <person name="Caceres C.E."/>
            <person name="Carmel L."/>
            <person name="Casola C."/>
            <person name="Choi J.H."/>
            <person name="Detter J.C."/>
            <person name="Dong Q."/>
            <person name="Dusheyko S."/>
            <person name="Eads B.D."/>
            <person name="Frohlich T."/>
            <person name="Geiler-Samerotte K.A."/>
            <person name="Gerlach D."/>
            <person name="Hatcher P."/>
            <person name="Jogdeo S."/>
            <person name="Krijgsveld J."/>
            <person name="Kriventseva E.V."/>
            <person name="Kultz D."/>
            <person name="Laforsch C."/>
            <person name="Lindquist E."/>
            <person name="Lopez J."/>
            <person name="Manak J.R."/>
            <person name="Muller J."/>
            <person name="Pangilinan J."/>
            <person name="Patwardhan R.P."/>
            <person name="Pitluck S."/>
            <person name="Pritham E.J."/>
            <person name="Rechtsteiner A."/>
            <person name="Rho M."/>
            <person name="Rogozin I.B."/>
            <person name="Sakarya O."/>
            <person name="Salamov A."/>
            <person name="Schaack S."/>
            <person name="Shapiro H."/>
            <person name="Shiga Y."/>
            <person name="Skalitzky C."/>
            <person name="Smith Z."/>
            <person name="Souvorov A."/>
            <person name="Sung W."/>
            <person name="Tang Z."/>
            <person name="Tsuchiya D."/>
            <person name="Tu H."/>
            <person name="Vos H."/>
            <person name="Wang M."/>
            <person name="Wolf Y.I."/>
            <person name="Yamagata H."/>
            <person name="Yamada T."/>
            <person name="Ye Y."/>
            <person name="Shaw J.R."/>
            <person name="Andrews J."/>
            <person name="Crease T.J."/>
            <person name="Tang H."/>
            <person name="Lucas S.M."/>
            <person name="Robertson H.M."/>
            <person name="Bork P."/>
            <person name="Koonin E.V."/>
            <person name="Zdobnov E.M."/>
            <person name="Grigoriev I.V."/>
            <person name="Lynch M."/>
            <person name="Boore J.L."/>
        </authorList>
    </citation>
    <scope>NUCLEOTIDE SEQUENCE [LARGE SCALE GENOMIC DNA]</scope>
</reference>
<feature type="compositionally biased region" description="Pro residues" evidence="1">
    <location>
        <begin position="224"/>
        <end position="238"/>
    </location>
</feature>
<name>E9G8U6_DAPPU</name>
<dbReference type="OrthoDB" id="6370268at2759"/>
<dbReference type="KEGG" id="dpx:DAPPUDRAFT_99952"/>
<gene>
    <name evidence="2" type="ORF">DAPPUDRAFT_99952</name>
</gene>
<feature type="compositionally biased region" description="Polar residues" evidence="1">
    <location>
        <begin position="168"/>
        <end position="179"/>
    </location>
</feature>
<evidence type="ECO:0000256" key="1">
    <source>
        <dbReference type="SAM" id="MobiDB-lite"/>
    </source>
</evidence>
<proteinExistence type="predicted"/>
<protein>
    <submittedName>
        <fullName evidence="2">Uncharacterized protein</fullName>
    </submittedName>
</protein>
<dbReference type="AlphaFoldDB" id="E9G8U6"/>
<evidence type="ECO:0000313" key="2">
    <source>
        <dbReference type="EMBL" id="EFX84210.1"/>
    </source>
</evidence>
<feature type="compositionally biased region" description="Low complexity" evidence="1">
    <location>
        <begin position="239"/>
        <end position="257"/>
    </location>
</feature>
<keyword evidence="3" id="KW-1185">Reference proteome</keyword>
<dbReference type="HOGENOM" id="CLU_1082827_0_0_1"/>
<evidence type="ECO:0000313" key="3">
    <source>
        <dbReference type="Proteomes" id="UP000000305"/>
    </source>
</evidence>